<evidence type="ECO:0000313" key="2">
    <source>
        <dbReference type="EMBL" id="NEE23395.1"/>
    </source>
</evidence>
<dbReference type="AlphaFoldDB" id="A0A6G3XZY7"/>
<accession>A0A6G3XZY7</accession>
<dbReference type="PROSITE" id="PS51078">
    <property type="entry name" value="ICLR_ED"/>
    <property type="match status" value="1"/>
</dbReference>
<sequence>GADGRVVAAMSVSAPNVVVTAEELLTLLPLVRRTAETISREYSGTTRPKKA</sequence>
<dbReference type="SUPFAM" id="SSF55781">
    <property type="entry name" value="GAF domain-like"/>
    <property type="match status" value="1"/>
</dbReference>
<protein>
    <submittedName>
        <fullName evidence="2">IclR family transcriptional regulator</fullName>
    </submittedName>
</protein>
<dbReference type="InterPro" id="IPR029016">
    <property type="entry name" value="GAF-like_dom_sf"/>
</dbReference>
<comment type="caution">
    <text evidence="2">The sequence shown here is derived from an EMBL/GenBank/DDBJ whole genome shotgun (WGS) entry which is preliminary data.</text>
</comment>
<organism evidence="2">
    <name type="scientific">Streptomyces sp. SID7499</name>
    <dbReference type="NCBI Taxonomy" id="2706086"/>
    <lineage>
        <taxon>Bacteria</taxon>
        <taxon>Bacillati</taxon>
        <taxon>Actinomycetota</taxon>
        <taxon>Actinomycetes</taxon>
        <taxon>Kitasatosporales</taxon>
        <taxon>Streptomycetaceae</taxon>
        <taxon>Streptomyces</taxon>
    </lineage>
</organism>
<gene>
    <name evidence="2" type="ORF">G3M58_95210</name>
</gene>
<proteinExistence type="predicted"/>
<dbReference type="Gene3D" id="3.30.450.40">
    <property type="match status" value="1"/>
</dbReference>
<feature type="non-terminal residue" evidence="2">
    <location>
        <position position="1"/>
    </location>
</feature>
<feature type="domain" description="IclR-ED" evidence="1">
    <location>
        <begin position="1"/>
        <end position="44"/>
    </location>
</feature>
<dbReference type="InterPro" id="IPR014757">
    <property type="entry name" value="Tscrpt_reg_IclR_C"/>
</dbReference>
<evidence type="ECO:0000259" key="1">
    <source>
        <dbReference type="PROSITE" id="PS51078"/>
    </source>
</evidence>
<dbReference type="EMBL" id="JAAGMN010010333">
    <property type="protein sequence ID" value="NEE23395.1"/>
    <property type="molecule type" value="Genomic_DNA"/>
</dbReference>
<reference evidence="2" key="1">
    <citation type="submission" date="2020-01" db="EMBL/GenBank/DDBJ databases">
        <title>Insect and environment-associated Actinomycetes.</title>
        <authorList>
            <person name="Currrie C."/>
            <person name="Chevrette M."/>
            <person name="Carlson C."/>
            <person name="Stubbendieck R."/>
            <person name="Wendt-Pienkowski E."/>
        </authorList>
    </citation>
    <scope>NUCLEOTIDE SEQUENCE</scope>
    <source>
        <strain evidence="2">SID7499</strain>
    </source>
</reference>
<name>A0A6G3XZY7_9ACTN</name>